<dbReference type="InterPro" id="IPR036396">
    <property type="entry name" value="Cyt_P450_sf"/>
</dbReference>
<dbReference type="PRINTS" id="PR00385">
    <property type="entry name" value="P450"/>
</dbReference>
<dbReference type="PANTHER" id="PTHR24279:SF120">
    <property type="entry name" value="CYTOCHROME P450"/>
    <property type="match status" value="1"/>
</dbReference>
<dbReference type="PROSITE" id="PS00086">
    <property type="entry name" value="CYTOCHROME_P450"/>
    <property type="match status" value="1"/>
</dbReference>
<proteinExistence type="inferred from homology"/>
<name>A0A210R0U4_MIZYE</name>
<dbReference type="STRING" id="6573.A0A210R0U4"/>
<dbReference type="GO" id="GO:0020037">
    <property type="term" value="F:heme binding"/>
    <property type="evidence" value="ECO:0007669"/>
    <property type="project" value="InterPro"/>
</dbReference>
<dbReference type="Proteomes" id="UP000242188">
    <property type="component" value="Unassembled WGS sequence"/>
</dbReference>
<dbReference type="PANTHER" id="PTHR24279">
    <property type="entry name" value="CYTOCHROME P450"/>
    <property type="match status" value="1"/>
</dbReference>
<keyword evidence="7 9" id="KW-0503">Monooxygenase</keyword>
<evidence type="ECO:0000256" key="4">
    <source>
        <dbReference type="ARBA" id="ARBA00022723"/>
    </source>
</evidence>
<evidence type="ECO:0000256" key="9">
    <source>
        <dbReference type="RuleBase" id="RU000461"/>
    </source>
</evidence>
<evidence type="ECO:0000313" key="10">
    <source>
        <dbReference type="EMBL" id="OWF54646.1"/>
    </source>
</evidence>
<organism evidence="10 11">
    <name type="scientific">Mizuhopecten yessoensis</name>
    <name type="common">Japanese scallop</name>
    <name type="synonym">Patinopecten yessoensis</name>
    <dbReference type="NCBI Taxonomy" id="6573"/>
    <lineage>
        <taxon>Eukaryota</taxon>
        <taxon>Metazoa</taxon>
        <taxon>Spiralia</taxon>
        <taxon>Lophotrochozoa</taxon>
        <taxon>Mollusca</taxon>
        <taxon>Bivalvia</taxon>
        <taxon>Autobranchia</taxon>
        <taxon>Pteriomorphia</taxon>
        <taxon>Pectinida</taxon>
        <taxon>Pectinoidea</taxon>
        <taxon>Pectinidae</taxon>
        <taxon>Mizuhopecten</taxon>
    </lineage>
</organism>
<dbReference type="OrthoDB" id="3945418at2759"/>
<dbReference type="SUPFAM" id="SSF48264">
    <property type="entry name" value="Cytochrome P450"/>
    <property type="match status" value="1"/>
</dbReference>
<evidence type="ECO:0000256" key="2">
    <source>
        <dbReference type="ARBA" id="ARBA00010617"/>
    </source>
</evidence>
<comment type="caution">
    <text evidence="10">The sequence shown here is derived from an EMBL/GenBank/DDBJ whole genome shotgun (WGS) entry which is preliminary data.</text>
</comment>
<reference evidence="10 11" key="1">
    <citation type="journal article" date="2017" name="Nat. Ecol. Evol.">
        <title>Scallop genome provides insights into evolution of bilaterian karyotype and development.</title>
        <authorList>
            <person name="Wang S."/>
            <person name="Zhang J."/>
            <person name="Jiao W."/>
            <person name="Li J."/>
            <person name="Xun X."/>
            <person name="Sun Y."/>
            <person name="Guo X."/>
            <person name="Huan P."/>
            <person name="Dong B."/>
            <person name="Zhang L."/>
            <person name="Hu X."/>
            <person name="Sun X."/>
            <person name="Wang J."/>
            <person name="Zhao C."/>
            <person name="Wang Y."/>
            <person name="Wang D."/>
            <person name="Huang X."/>
            <person name="Wang R."/>
            <person name="Lv J."/>
            <person name="Li Y."/>
            <person name="Zhang Z."/>
            <person name="Liu B."/>
            <person name="Lu W."/>
            <person name="Hui Y."/>
            <person name="Liang J."/>
            <person name="Zhou Z."/>
            <person name="Hou R."/>
            <person name="Li X."/>
            <person name="Liu Y."/>
            <person name="Li H."/>
            <person name="Ning X."/>
            <person name="Lin Y."/>
            <person name="Zhao L."/>
            <person name="Xing Q."/>
            <person name="Dou J."/>
            <person name="Li Y."/>
            <person name="Mao J."/>
            <person name="Guo H."/>
            <person name="Dou H."/>
            <person name="Li T."/>
            <person name="Mu C."/>
            <person name="Jiang W."/>
            <person name="Fu Q."/>
            <person name="Fu X."/>
            <person name="Miao Y."/>
            <person name="Liu J."/>
            <person name="Yu Q."/>
            <person name="Li R."/>
            <person name="Liao H."/>
            <person name="Li X."/>
            <person name="Kong Y."/>
            <person name="Jiang Z."/>
            <person name="Chourrout D."/>
            <person name="Li R."/>
            <person name="Bao Z."/>
        </authorList>
    </citation>
    <scope>NUCLEOTIDE SEQUENCE [LARGE SCALE GENOMIC DNA]</scope>
    <source>
        <strain evidence="10 11">PY_sf001</strain>
    </source>
</reference>
<evidence type="ECO:0000256" key="7">
    <source>
        <dbReference type="ARBA" id="ARBA00023033"/>
    </source>
</evidence>
<evidence type="ECO:0000256" key="5">
    <source>
        <dbReference type="ARBA" id="ARBA00023002"/>
    </source>
</evidence>
<comment type="similarity">
    <text evidence="2 9">Belongs to the cytochrome P450 family.</text>
</comment>
<feature type="binding site" description="axial binding residue" evidence="8">
    <location>
        <position position="486"/>
    </location>
    <ligand>
        <name>heme</name>
        <dbReference type="ChEBI" id="CHEBI:30413"/>
    </ligand>
    <ligandPart>
        <name>Fe</name>
        <dbReference type="ChEBI" id="CHEBI:18248"/>
    </ligandPart>
</feature>
<dbReference type="GO" id="GO:0016705">
    <property type="term" value="F:oxidoreductase activity, acting on paired donors, with incorporation or reduction of molecular oxygen"/>
    <property type="evidence" value="ECO:0007669"/>
    <property type="project" value="InterPro"/>
</dbReference>
<dbReference type="PRINTS" id="PR00463">
    <property type="entry name" value="EP450I"/>
</dbReference>
<protein>
    <submittedName>
        <fullName evidence="10">Cytochrome P450 CYP44</fullName>
    </submittedName>
</protein>
<evidence type="ECO:0000313" key="11">
    <source>
        <dbReference type="Proteomes" id="UP000242188"/>
    </source>
</evidence>
<dbReference type="GO" id="GO:0004497">
    <property type="term" value="F:monooxygenase activity"/>
    <property type="evidence" value="ECO:0007669"/>
    <property type="project" value="UniProtKB-KW"/>
</dbReference>
<evidence type="ECO:0000256" key="3">
    <source>
        <dbReference type="ARBA" id="ARBA00022617"/>
    </source>
</evidence>
<dbReference type="InterPro" id="IPR017972">
    <property type="entry name" value="Cyt_P450_CS"/>
</dbReference>
<dbReference type="AlphaFoldDB" id="A0A210R0U4"/>
<comment type="cofactor">
    <cofactor evidence="1 8">
        <name>heme</name>
        <dbReference type="ChEBI" id="CHEBI:30413"/>
    </cofactor>
</comment>
<accession>A0A210R0U4</accession>
<dbReference type="InterPro" id="IPR001128">
    <property type="entry name" value="Cyt_P450"/>
</dbReference>
<dbReference type="CDD" id="cd11054">
    <property type="entry name" value="CYP24A1-like"/>
    <property type="match status" value="1"/>
</dbReference>
<keyword evidence="3 8" id="KW-0349">Heme</keyword>
<keyword evidence="4 8" id="KW-0479">Metal-binding</keyword>
<evidence type="ECO:0000256" key="8">
    <source>
        <dbReference type="PIRSR" id="PIRSR602401-1"/>
    </source>
</evidence>
<dbReference type="EMBL" id="NEDP02000942">
    <property type="protein sequence ID" value="OWF54646.1"/>
    <property type="molecule type" value="Genomic_DNA"/>
</dbReference>
<gene>
    <name evidence="10" type="ORF">KP79_PYT04372</name>
</gene>
<dbReference type="GO" id="GO:0005506">
    <property type="term" value="F:iron ion binding"/>
    <property type="evidence" value="ECO:0007669"/>
    <property type="project" value="InterPro"/>
</dbReference>
<keyword evidence="11" id="KW-1185">Reference proteome</keyword>
<dbReference type="InterPro" id="IPR002401">
    <property type="entry name" value="Cyt_P450_E_grp-I"/>
</dbReference>
<dbReference type="Gene3D" id="1.10.630.10">
    <property type="entry name" value="Cytochrome P450"/>
    <property type="match status" value="1"/>
</dbReference>
<evidence type="ECO:0000256" key="6">
    <source>
        <dbReference type="ARBA" id="ARBA00023004"/>
    </source>
</evidence>
<sequence>MRDLTNAGMTYFKRQLLYGISHLRGCLSHQRPGFVRKRSTYLTSLDSPQAVDRTLSTDYDSAKPFSDIPGPTGLPFIGTLMQYTGPFRKYDIDNYQAVLESRWKEFGPVLRETIGNRTAVRLFDPDHVQAVYQHEGVWPNIVPILESSRKYRESKDMSPGLGNINGQEWNTMRKAIQTVMMRPHNVAQFLPFVNEVADDVIDEICIRKDNEGNIAHFNYLAGRWNLETAGMICFEKRLGALKEGFDSHSQRMIQANLDIFEFSTKLMFVLPWDFITYRKLSKKHFAAEDYFYSDGRNLINTTVSHIKNLVDNGELVEGKFVFLSYLLSSSNLNNKDLIITALTVFADGLNATVPALLLALHCLAKNPQAQQKAFEEVHQHVPEDGYITQDVLNKMPYIKACFKESFRLYPLNLDIKRIVDKNIAVGGFQIPAGTVIEICSFVHQMSPQYFDDPTEFRPERWLRGSSHFRNHHPFIVIPFSHGPRMCIGRRIAEQDMYVMMAKLLKRFKITTPTDELGLKFQIIQTLDRPITFTFEERT</sequence>
<dbReference type="InterPro" id="IPR050479">
    <property type="entry name" value="CYP11_CYP27_families"/>
</dbReference>
<dbReference type="Pfam" id="PF00067">
    <property type="entry name" value="p450"/>
    <property type="match status" value="1"/>
</dbReference>
<keyword evidence="6 8" id="KW-0408">Iron</keyword>
<evidence type="ECO:0000256" key="1">
    <source>
        <dbReference type="ARBA" id="ARBA00001971"/>
    </source>
</evidence>
<keyword evidence="5 9" id="KW-0560">Oxidoreductase</keyword>